<evidence type="ECO:0008006" key="3">
    <source>
        <dbReference type="Google" id="ProtNLM"/>
    </source>
</evidence>
<dbReference type="Gene3D" id="3.30.2010.10">
    <property type="entry name" value="Metalloproteases ('zincins'), catalytic domain"/>
    <property type="match status" value="1"/>
</dbReference>
<evidence type="ECO:0000313" key="1">
    <source>
        <dbReference type="EMBL" id="GAA0952162.1"/>
    </source>
</evidence>
<sequence length="381" mass="40530">MKTAPGFGAAPAALPITAESQPDLWLLVADTAARLGVPAPDEVDLYPVPEVVALPGRLLLGLPYVLDLPADELAAVVAHELVHLHAAARLVPAGGAGAETLADALVAQVVSPESVAAALVHASYLSLTFERFVLQYVGPLAAAGWYPVDFWAAWRWRLGQERERFELPELAGRVTALLGTSRVPATAAGVRPVPLRPLPVEVEAGFAKQLAERLGNAAPGPVTPAPLPPAPCPTSVRLGTPARTAPEPEPPGLRAVTFDAADTAVWEEAATQCAIRVREVAAELLGHPAVLARDVLALVREGRAAEILERCGGQSPELFPVSRILVPFVSDLLRRRGHHPEHVLRQHVLIGPDFERVDLDELIDPLERGADPDPRLLRLLG</sequence>
<accession>A0ABN1R6Z8</accession>
<dbReference type="EMBL" id="BAAAHH010000011">
    <property type="protein sequence ID" value="GAA0952162.1"/>
    <property type="molecule type" value="Genomic_DNA"/>
</dbReference>
<evidence type="ECO:0000313" key="2">
    <source>
        <dbReference type="Proteomes" id="UP001500665"/>
    </source>
</evidence>
<gene>
    <name evidence="1" type="ORF">GCM10009550_32660</name>
</gene>
<keyword evidence="2" id="KW-1185">Reference proteome</keyword>
<comment type="caution">
    <text evidence="1">The sequence shown here is derived from an EMBL/GenBank/DDBJ whole genome shotgun (WGS) entry which is preliminary data.</text>
</comment>
<organism evidence="1 2">
    <name type="scientific">Actinocorallia libanotica</name>
    <dbReference type="NCBI Taxonomy" id="46162"/>
    <lineage>
        <taxon>Bacteria</taxon>
        <taxon>Bacillati</taxon>
        <taxon>Actinomycetota</taxon>
        <taxon>Actinomycetes</taxon>
        <taxon>Streptosporangiales</taxon>
        <taxon>Thermomonosporaceae</taxon>
        <taxon>Actinocorallia</taxon>
    </lineage>
</organism>
<reference evidence="1 2" key="1">
    <citation type="journal article" date="2019" name="Int. J. Syst. Evol. Microbiol.">
        <title>The Global Catalogue of Microorganisms (GCM) 10K type strain sequencing project: providing services to taxonomists for standard genome sequencing and annotation.</title>
        <authorList>
            <consortium name="The Broad Institute Genomics Platform"/>
            <consortium name="The Broad Institute Genome Sequencing Center for Infectious Disease"/>
            <person name="Wu L."/>
            <person name="Ma J."/>
        </authorList>
    </citation>
    <scope>NUCLEOTIDE SEQUENCE [LARGE SCALE GENOMIC DNA]</scope>
    <source>
        <strain evidence="1 2">JCM 10696</strain>
    </source>
</reference>
<dbReference type="Proteomes" id="UP001500665">
    <property type="component" value="Unassembled WGS sequence"/>
</dbReference>
<proteinExistence type="predicted"/>
<protein>
    <recommendedName>
        <fullName evidence="3">Peptidase M48-like protein</fullName>
    </recommendedName>
</protein>
<dbReference type="RefSeq" id="WP_344241599.1">
    <property type="nucleotide sequence ID" value="NZ_BAAAHH010000011.1"/>
</dbReference>
<name>A0ABN1R6Z8_9ACTN</name>